<reference evidence="5 6" key="1">
    <citation type="journal article" date="2019" name="Commun. Biol.">
        <title>The bagworm genome reveals a unique fibroin gene that provides high tensile strength.</title>
        <authorList>
            <person name="Kono N."/>
            <person name="Nakamura H."/>
            <person name="Ohtoshi R."/>
            <person name="Tomita M."/>
            <person name="Numata K."/>
            <person name="Arakawa K."/>
        </authorList>
    </citation>
    <scope>NUCLEOTIDE SEQUENCE [LARGE SCALE GENOMIC DNA]</scope>
</reference>
<evidence type="ECO:0000256" key="1">
    <source>
        <dbReference type="ARBA" id="ARBA00022690"/>
    </source>
</evidence>
<dbReference type="CDD" id="cd00172">
    <property type="entry name" value="serpin"/>
    <property type="match status" value="1"/>
</dbReference>
<evidence type="ECO:0000313" key="5">
    <source>
        <dbReference type="EMBL" id="GBP62130.1"/>
    </source>
</evidence>
<keyword evidence="1" id="KW-0646">Protease inhibitor</keyword>
<evidence type="ECO:0000259" key="4">
    <source>
        <dbReference type="SMART" id="SM00093"/>
    </source>
</evidence>
<dbReference type="AlphaFoldDB" id="A0A4C1XGA6"/>
<protein>
    <submittedName>
        <fullName evidence="5">Serine protease inhibitor 28Dc</fullName>
    </submittedName>
</protein>
<sequence length="644" mass="72294">MSRYLLLKSDNNVFKCEKYNIKDDLFASPPLDAFSQEIAKKKERNILKDCRVKLKYMAEEVNVSVDVQESMRLHNRETVYPKRFGFPFNWENYAHCLGSSGSGTCTEIQTEYAKLKTTHQFQHCFDYVRCKDTYRRVGGPSTATMLKIVGKWRGEQVKVVLLLHDNASVHTAQIAEAAACDCGGNYGPLAVWSRPGQHMAVTKFLVCTVLLISSVAFAEESVKNNSSKSEKDILARHIFDFGLKLMNTIIEERGERNVALSPISIAGVLAMTMLGSVGQSYNEIVNQIGFSPDILANQRHHRYLGELLHTLRTTAAGRSEGGSGNSSTAYASGLFVTANARVRRIFEQYLETVYRASILPEHFEQPGIARSDINKWILEHTGGKIQEFLIEPLPASTRLVLVSALHFSEQWEKPFIPEFTVKMPFHTANREILVDQMLSFGHSNYIDSMELNCQMVVIPYNDSATSLYAIKPRKPKTTTLKQLLRELDAEKIEKLIELAENKTTVIRFPKMRLATKLNLRNALQNIGIRSMFTPGTANFALMLDNSQNETEDTVLTRLAKAELNSDQVRDTVNSLPNPGLYVDSILHQVDLNVDEYGTEAVAATAGILARSSERFIADSPFCFFIRNDRTKLVSFGAAVFDPTS</sequence>
<evidence type="ECO:0000256" key="2">
    <source>
        <dbReference type="ARBA" id="ARBA00022900"/>
    </source>
</evidence>
<dbReference type="InterPro" id="IPR023796">
    <property type="entry name" value="Serpin_dom"/>
</dbReference>
<dbReference type="STRING" id="151549.A0A4C1XGA6"/>
<dbReference type="Pfam" id="PF00079">
    <property type="entry name" value="Serpin"/>
    <property type="match status" value="1"/>
</dbReference>
<dbReference type="PANTHER" id="PTHR11461:SF342">
    <property type="entry name" value="SERINE PROTEASE INHIBITOR 28DC"/>
    <property type="match status" value="1"/>
</dbReference>
<dbReference type="InterPro" id="IPR000215">
    <property type="entry name" value="Serpin_fam"/>
</dbReference>
<dbReference type="Gene3D" id="2.30.39.10">
    <property type="entry name" value="Alpha-1-antitrypsin, domain 1"/>
    <property type="match status" value="1"/>
</dbReference>
<accession>A0A4C1XGA6</accession>
<dbReference type="GO" id="GO:0004867">
    <property type="term" value="F:serine-type endopeptidase inhibitor activity"/>
    <property type="evidence" value="ECO:0007669"/>
    <property type="project" value="UniProtKB-KW"/>
</dbReference>
<dbReference type="InterPro" id="IPR042178">
    <property type="entry name" value="Serpin_sf_1"/>
</dbReference>
<name>A0A4C1XGA6_EUMVA</name>
<dbReference type="OrthoDB" id="9518664at2759"/>
<gene>
    <name evidence="5" type="primary">Spn28Dc</name>
    <name evidence="5" type="ORF">EVAR_46099_1</name>
</gene>
<keyword evidence="2" id="KW-0722">Serine protease inhibitor</keyword>
<comment type="similarity">
    <text evidence="3">Belongs to the serpin family.</text>
</comment>
<feature type="domain" description="Serpin" evidence="4">
    <location>
        <begin position="243"/>
        <end position="642"/>
    </location>
</feature>
<proteinExistence type="inferred from homology"/>
<evidence type="ECO:0000256" key="3">
    <source>
        <dbReference type="RuleBase" id="RU000411"/>
    </source>
</evidence>
<dbReference type="EMBL" id="BGZK01000832">
    <property type="protein sequence ID" value="GBP62130.1"/>
    <property type="molecule type" value="Genomic_DNA"/>
</dbReference>
<dbReference type="Gene3D" id="3.30.497.10">
    <property type="entry name" value="Antithrombin, subunit I, domain 2"/>
    <property type="match status" value="1"/>
</dbReference>
<dbReference type="GO" id="GO:0005615">
    <property type="term" value="C:extracellular space"/>
    <property type="evidence" value="ECO:0007669"/>
    <property type="project" value="InterPro"/>
</dbReference>
<dbReference type="SUPFAM" id="SSF56574">
    <property type="entry name" value="Serpins"/>
    <property type="match status" value="1"/>
</dbReference>
<dbReference type="InterPro" id="IPR036186">
    <property type="entry name" value="Serpin_sf"/>
</dbReference>
<keyword evidence="6" id="KW-1185">Reference proteome</keyword>
<dbReference type="SMART" id="SM00093">
    <property type="entry name" value="SERPIN"/>
    <property type="match status" value="1"/>
</dbReference>
<organism evidence="5 6">
    <name type="scientific">Eumeta variegata</name>
    <name type="common">Bagworm moth</name>
    <name type="synonym">Eumeta japonica</name>
    <dbReference type="NCBI Taxonomy" id="151549"/>
    <lineage>
        <taxon>Eukaryota</taxon>
        <taxon>Metazoa</taxon>
        <taxon>Ecdysozoa</taxon>
        <taxon>Arthropoda</taxon>
        <taxon>Hexapoda</taxon>
        <taxon>Insecta</taxon>
        <taxon>Pterygota</taxon>
        <taxon>Neoptera</taxon>
        <taxon>Endopterygota</taxon>
        <taxon>Lepidoptera</taxon>
        <taxon>Glossata</taxon>
        <taxon>Ditrysia</taxon>
        <taxon>Tineoidea</taxon>
        <taxon>Psychidae</taxon>
        <taxon>Oiketicinae</taxon>
        <taxon>Eumeta</taxon>
    </lineage>
</organism>
<comment type="caution">
    <text evidence="5">The sequence shown here is derived from an EMBL/GenBank/DDBJ whole genome shotgun (WGS) entry which is preliminary data.</text>
</comment>
<dbReference type="Proteomes" id="UP000299102">
    <property type="component" value="Unassembled WGS sequence"/>
</dbReference>
<evidence type="ECO:0000313" key="6">
    <source>
        <dbReference type="Proteomes" id="UP000299102"/>
    </source>
</evidence>
<dbReference type="PANTHER" id="PTHR11461">
    <property type="entry name" value="SERINE PROTEASE INHIBITOR, SERPIN"/>
    <property type="match status" value="1"/>
</dbReference>
<dbReference type="InterPro" id="IPR042185">
    <property type="entry name" value="Serpin_sf_2"/>
</dbReference>